<dbReference type="EMBL" id="FWWU01000005">
    <property type="protein sequence ID" value="SMB81768.1"/>
    <property type="molecule type" value="Genomic_DNA"/>
</dbReference>
<evidence type="ECO:0000313" key="1">
    <source>
        <dbReference type="EMBL" id="SMB81768.1"/>
    </source>
</evidence>
<accession>A0A1W1UKW9</accession>
<name>A0A1W1UKW9_9DEIO</name>
<organism evidence="1 2">
    <name type="scientific">Deinococcus hopiensis KR-140</name>
    <dbReference type="NCBI Taxonomy" id="695939"/>
    <lineage>
        <taxon>Bacteria</taxon>
        <taxon>Thermotogati</taxon>
        <taxon>Deinococcota</taxon>
        <taxon>Deinococci</taxon>
        <taxon>Deinococcales</taxon>
        <taxon>Deinococcaceae</taxon>
        <taxon>Deinococcus</taxon>
    </lineage>
</organism>
<evidence type="ECO:0000313" key="2">
    <source>
        <dbReference type="Proteomes" id="UP000192582"/>
    </source>
</evidence>
<dbReference type="AlphaFoldDB" id="A0A1W1UKW9"/>
<keyword evidence="2" id="KW-1185">Reference proteome</keyword>
<dbReference type="Proteomes" id="UP000192582">
    <property type="component" value="Unassembled WGS sequence"/>
</dbReference>
<dbReference type="OrthoDB" id="9794954at2"/>
<gene>
    <name evidence="1" type="ORF">SAMN00790413_04715</name>
</gene>
<dbReference type="RefSeq" id="WP_084046039.1">
    <property type="nucleotide sequence ID" value="NZ_FWWU01000005.1"/>
</dbReference>
<reference evidence="1 2" key="1">
    <citation type="submission" date="2017-04" db="EMBL/GenBank/DDBJ databases">
        <authorList>
            <person name="Afonso C.L."/>
            <person name="Miller P.J."/>
            <person name="Scott M.A."/>
            <person name="Spackman E."/>
            <person name="Goraichik I."/>
            <person name="Dimitrov K.M."/>
            <person name="Suarez D.L."/>
            <person name="Swayne D.E."/>
        </authorList>
    </citation>
    <scope>NUCLEOTIDE SEQUENCE [LARGE SCALE GENOMIC DNA]</scope>
    <source>
        <strain evidence="1 2">KR-140</strain>
    </source>
</reference>
<sequence>MADPNAVKWLEPGAKTAWVTSQSDLQGALRPLTLWPVPEGQLRLARHQVMLFIAPRTAGVVITDEDRRAARGFGYYGPLPIHAPGLPPFRPA</sequence>
<proteinExistence type="predicted"/>
<protein>
    <submittedName>
        <fullName evidence="1">Uncharacterized protein</fullName>
    </submittedName>
</protein>
<dbReference type="STRING" id="695939.SAMN00790413_04715"/>